<dbReference type="Pfam" id="PF13814">
    <property type="entry name" value="Replic_Relax"/>
    <property type="match status" value="1"/>
</dbReference>
<sequence>MTREHSRGRSGSDGGTTSVDGIRPAIRPDPTTNSPLTPPFPPLRKPNDGALSGTTPARKRPVRDLGKVAKQLSDRDWSILRSVAEHRYLTVSHIHAMHFGNMPPDSGLRTAQRVLARLRRDRVLGALKQRIGGHKAGSTGSVHYVDEVGDRLLRQASARQSRRPFREPTERFLDHQLGIASAHVALVEADREERIELVRCAIEPAAWRAYLGIGGVRLTLKPDLYAETASPPGSEYVDAAFIEIDMGTESIPTLLKKCHEYDAYRRQGIEQDRSDGAFPFVVWSMSADTEAKAERRRIALREAIDKDRKLPSSLFRVIAPDQLIAVMQKGADI</sequence>
<organism evidence="2 3">
    <name type="scientific">Nocardia cerradoensis</name>
    <dbReference type="NCBI Taxonomy" id="85688"/>
    <lineage>
        <taxon>Bacteria</taxon>
        <taxon>Bacillati</taxon>
        <taxon>Actinomycetota</taxon>
        <taxon>Actinomycetes</taxon>
        <taxon>Mycobacteriales</taxon>
        <taxon>Nocardiaceae</taxon>
        <taxon>Nocardia</taxon>
    </lineage>
</organism>
<dbReference type="InterPro" id="IPR025855">
    <property type="entry name" value="Replic_Relax"/>
</dbReference>
<proteinExistence type="predicted"/>
<evidence type="ECO:0008006" key="4">
    <source>
        <dbReference type="Google" id="ProtNLM"/>
    </source>
</evidence>
<accession>A0A231HDY6</accession>
<keyword evidence="3" id="KW-1185">Reference proteome</keyword>
<evidence type="ECO:0000256" key="1">
    <source>
        <dbReference type="SAM" id="MobiDB-lite"/>
    </source>
</evidence>
<evidence type="ECO:0000313" key="3">
    <source>
        <dbReference type="Proteomes" id="UP000215506"/>
    </source>
</evidence>
<dbReference type="Proteomes" id="UP000215506">
    <property type="component" value="Unassembled WGS sequence"/>
</dbReference>
<protein>
    <recommendedName>
        <fullName evidence="4">Replication-relaxation</fullName>
    </recommendedName>
</protein>
<reference evidence="2 3" key="1">
    <citation type="submission" date="2017-07" db="EMBL/GenBank/DDBJ databases">
        <title>First draft Genome Sequence of Nocardia cerradoensis isolated from human infection.</title>
        <authorList>
            <person name="Carrasco G."/>
        </authorList>
    </citation>
    <scope>NUCLEOTIDE SEQUENCE [LARGE SCALE GENOMIC DNA]</scope>
    <source>
        <strain evidence="2 3">CNM20130759</strain>
    </source>
</reference>
<feature type="region of interest" description="Disordered" evidence="1">
    <location>
        <begin position="1"/>
        <end position="63"/>
    </location>
</feature>
<dbReference type="RefSeq" id="WP_094024095.1">
    <property type="nucleotide sequence ID" value="NZ_NGAF01000001.1"/>
</dbReference>
<gene>
    <name evidence="2" type="ORF">B7C42_00216</name>
</gene>
<evidence type="ECO:0000313" key="2">
    <source>
        <dbReference type="EMBL" id="OXR47094.1"/>
    </source>
</evidence>
<dbReference type="AlphaFoldDB" id="A0A231HDY6"/>
<dbReference type="EMBL" id="NGAF01000001">
    <property type="protein sequence ID" value="OXR47094.1"/>
    <property type="molecule type" value="Genomic_DNA"/>
</dbReference>
<comment type="caution">
    <text evidence="2">The sequence shown here is derived from an EMBL/GenBank/DDBJ whole genome shotgun (WGS) entry which is preliminary data.</text>
</comment>
<name>A0A231HDY6_9NOCA</name>